<dbReference type="InterPro" id="IPR029063">
    <property type="entry name" value="SAM-dependent_MTases_sf"/>
</dbReference>
<dbReference type="GO" id="GO:0032259">
    <property type="term" value="P:methylation"/>
    <property type="evidence" value="ECO:0007669"/>
    <property type="project" value="UniProtKB-KW"/>
</dbReference>
<keyword evidence="1" id="KW-0489">Methyltransferase</keyword>
<dbReference type="Proteomes" id="UP000596063">
    <property type="component" value="Chromosome"/>
</dbReference>
<dbReference type="SUPFAM" id="SSF53335">
    <property type="entry name" value="S-adenosyl-L-methionine-dependent methyltransferases"/>
    <property type="match status" value="1"/>
</dbReference>
<dbReference type="Gene3D" id="3.40.50.150">
    <property type="entry name" value="Vaccinia Virus protein VP39"/>
    <property type="match status" value="1"/>
</dbReference>
<keyword evidence="2" id="KW-1185">Reference proteome</keyword>
<proteinExistence type="predicted"/>
<keyword evidence="1" id="KW-0808">Transferase</keyword>
<dbReference type="KEGG" id="snan:I6N98_11745"/>
<dbReference type="AlphaFoldDB" id="A0A7T4URW9"/>
<sequence>MFALADSDLERRILGAGDGPASFNAELSRHGGRVVSVDPMYQFSASAIRSRVQRVYPGLLAQVAQKPGNYQWTTFKNPSHLGSIRMSAMNAFLEDFDAGRDAGRYIDASLPSLPFDDDEFDLAVCSHLLFAYSEQVGVDQHIAALLELSRVATEVRVYPLLAEDGKVSSHLPVVMRTLADAGINAEMAKVPYQFQKGATEMLRLIK</sequence>
<evidence type="ECO:0000313" key="2">
    <source>
        <dbReference type="Proteomes" id="UP000596063"/>
    </source>
</evidence>
<organism evidence="1 2">
    <name type="scientific">Spongiibacter nanhainus</name>
    <dbReference type="NCBI Taxonomy" id="2794344"/>
    <lineage>
        <taxon>Bacteria</taxon>
        <taxon>Pseudomonadati</taxon>
        <taxon>Pseudomonadota</taxon>
        <taxon>Gammaproteobacteria</taxon>
        <taxon>Cellvibrionales</taxon>
        <taxon>Spongiibacteraceae</taxon>
        <taxon>Spongiibacter</taxon>
    </lineage>
</organism>
<reference evidence="1 2" key="1">
    <citation type="submission" date="2020-12" db="EMBL/GenBank/DDBJ databases">
        <authorList>
            <person name="Shan Y."/>
        </authorList>
    </citation>
    <scope>NUCLEOTIDE SEQUENCE [LARGE SCALE GENOMIC DNA]</scope>
    <source>
        <strain evidence="2">csc3.9</strain>
    </source>
</reference>
<dbReference type="EMBL" id="CP066167">
    <property type="protein sequence ID" value="QQD20166.1"/>
    <property type="molecule type" value="Genomic_DNA"/>
</dbReference>
<dbReference type="GO" id="GO:0008168">
    <property type="term" value="F:methyltransferase activity"/>
    <property type="evidence" value="ECO:0007669"/>
    <property type="project" value="UniProtKB-KW"/>
</dbReference>
<accession>A0A7T4URW9</accession>
<protein>
    <submittedName>
        <fullName evidence="1">SAM-dependent methyltransferase</fullName>
    </submittedName>
</protein>
<name>A0A7T4URW9_9GAMM</name>
<gene>
    <name evidence="1" type="ORF">I6N98_11745</name>
</gene>
<evidence type="ECO:0000313" key="1">
    <source>
        <dbReference type="EMBL" id="QQD20166.1"/>
    </source>
</evidence>